<keyword evidence="1" id="KW-0812">Transmembrane</keyword>
<dbReference type="STRING" id="685588.A0A067STJ4"/>
<gene>
    <name evidence="2" type="ORF">GALMADRAFT_280288</name>
</gene>
<proteinExistence type="predicted"/>
<dbReference type="HOGENOM" id="CLU_763010_0_0_1"/>
<keyword evidence="1" id="KW-1133">Transmembrane helix</keyword>
<evidence type="ECO:0000313" key="2">
    <source>
        <dbReference type="EMBL" id="KDR74265.1"/>
    </source>
</evidence>
<evidence type="ECO:0000313" key="3">
    <source>
        <dbReference type="Proteomes" id="UP000027222"/>
    </source>
</evidence>
<organism evidence="2 3">
    <name type="scientific">Galerina marginata (strain CBS 339.88)</name>
    <dbReference type="NCBI Taxonomy" id="685588"/>
    <lineage>
        <taxon>Eukaryota</taxon>
        <taxon>Fungi</taxon>
        <taxon>Dikarya</taxon>
        <taxon>Basidiomycota</taxon>
        <taxon>Agaricomycotina</taxon>
        <taxon>Agaricomycetes</taxon>
        <taxon>Agaricomycetidae</taxon>
        <taxon>Agaricales</taxon>
        <taxon>Agaricineae</taxon>
        <taxon>Strophariaceae</taxon>
        <taxon>Galerina</taxon>
    </lineage>
</organism>
<evidence type="ECO:0000256" key="1">
    <source>
        <dbReference type="SAM" id="Phobius"/>
    </source>
</evidence>
<sequence length="363" mass="41491">MELAYLLLLTNGMFSEHVLQKLQHFNLGRKLNGGASSLVAVPKHLSDTYKAEQSFDEACRNFPDFQHIDFSTAEISPARGRWLHWLIITSLLSVILSILPYVYLIIQARDIGASILWPILSPVIRSTGSLIITVSSQFILRSRIMVLINRRIVFYEAERKARELQVSGQIPGIFVTHQPRPRIELVWDSLGPSWAGSGQPNSHQEKESQANVDWTPVDSTTRRRRCLWYRAKGVSVGHKDALTEYIRQLKNQHALFASDWRRYQGVISFSLFVGLVFTIFGFLGCSLLVQSADVDSLAPFVWFMAETALSSLRTLIWISDPKFDEKNNFIIVSYQDPSDSFRRLERKMTWGLLDMELPEVDLT</sequence>
<dbReference type="Proteomes" id="UP000027222">
    <property type="component" value="Unassembled WGS sequence"/>
</dbReference>
<dbReference type="AlphaFoldDB" id="A0A067STJ4"/>
<feature type="transmembrane region" description="Helical" evidence="1">
    <location>
        <begin position="301"/>
        <end position="318"/>
    </location>
</feature>
<keyword evidence="3" id="KW-1185">Reference proteome</keyword>
<accession>A0A067STJ4</accession>
<feature type="transmembrane region" description="Helical" evidence="1">
    <location>
        <begin position="266"/>
        <end position="289"/>
    </location>
</feature>
<feature type="transmembrane region" description="Helical" evidence="1">
    <location>
        <begin position="82"/>
        <end position="103"/>
    </location>
</feature>
<dbReference type="EMBL" id="KL142383">
    <property type="protein sequence ID" value="KDR74265.1"/>
    <property type="molecule type" value="Genomic_DNA"/>
</dbReference>
<protein>
    <submittedName>
        <fullName evidence="2">Uncharacterized protein</fullName>
    </submittedName>
</protein>
<name>A0A067STJ4_GALM3</name>
<reference evidence="3" key="1">
    <citation type="journal article" date="2014" name="Proc. Natl. Acad. Sci. U.S.A.">
        <title>Extensive sampling of basidiomycete genomes demonstrates inadequacy of the white-rot/brown-rot paradigm for wood decay fungi.</title>
        <authorList>
            <person name="Riley R."/>
            <person name="Salamov A.A."/>
            <person name="Brown D.W."/>
            <person name="Nagy L.G."/>
            <person name="Floudas D."/>
            <person name="Held B.W."/>
            <person name="Levasseur A."/>
            <person name="Lombard V."/>
            <person name="Morin E."/>
            <person name="Otillar R."/>
            <person name="Lindquist E.A."/>
            <person name="Sun H."/>
            <person name="LaButti K.M."/>
            <person name="Schmutz J."/>
            <person name="Jabbour D."/>
            <person name="Luo H."/>
            <person name="Baker S.E."/>
            <person name="Pisabarro A.G."/>
            <person name="Walton J.D."/>
            <person name="Blanchette R.A."/>
            <person name="Henrissat B."/>
            <person name="Martin F."/>
            <person name="Cullen D."/>
            <person name="Hibbett D.S."/>
            <person name="Grigoriev I.V."/>
        </authorList>
    </citation>
    <scope>NUCLEOTIDE SEQUENCE [LARGE SCALE GENOMIC DNA]</scope>
    <source>
        <strain evidence="3">CBS 339.88</strain>
    </source>
</reference>
<keyword evidence="1" id="KW-0472">Membrane</keyword>